<name>A0AAN8M1U9_9TELE</name>
<evidence type="ECO:0000313" key="2">
    <source>
        <dbReference type="Proteomes" id="UP001356427"/>
    </source>
</evidence>
<reference evidence="1 2" key="1">
    <citation type="submission" date="2021-04" db="EMBL/GenBank/DDBJ databases">
        <authorList>
            <person name="De Guttry C."/>
            <person name="Zahm M."/>
            <person name="Klopp C."/>
            <person name="Cabau C."/>
            <person name="Louis A."/>
            <person name="Berthelot C."/>
            <person name="Parey E."/>
            <person name="Roest Crollius H."/>
            <person name="Montfort J."/>
            <person name="Robinson-Rechavi M."/>
            <person name="Bucao C."/>
            <person name="Bouchez O."/>
            <person name="Gislard M."/>
            <person name="Lluch J."/>
            <person name="Milhes M."/>
            <person name="Lampietro C."/>
            <person name="Lopez Roques C."/>
            <person name="Donnadieu C."/>
            <person name="Braasch I."/>
            <person name="Desvignes T."/>
            <person name="Postlethwait J."/>
            <person name="Bobe J."/>
            <person name="Wedekind C."/>
            <person name="Guiguen Y."/>
        </authorList>
    </citation>
    <scope>NUCLEOTIDE SEQUENCE [LARGE SCALE GENOMIC DNA]</scope>
    <source>
        <strain evidence="1">Cs_M1</strain>
        <tissue evidence="1">Blood</tissue>
    </source>
</reference>
<comment type="caution">
    <text evidence="1">The sequence shown here is derived from an EMBL/GenBank/DDBJ whole genome shotgun (WGS) entry which is preliminary data.</text>
</comment>
<dbReference type="Proteomes" id="UP001356427">
    <property type="component" value="Unassembled WGS sequence"/>
</dbReference>
<gene>
    <name evidence="1" type="ORF">J4Q44_G00096860</name>
</gene>
<dbReference type="GO" id="GO:0046872">
    <property type="term" value="F:metal ion binding"/>
    <property type="evidence" value="ECO:0007669"/>
    <property type="project" value="InterPro"/>
</dbReference>
<organism evidence="1 2">
    <name type="scientific">Coregonus suidteri</name>
    <dbReference type="NCBI Taxonomy" id="861788"/>
    <lineage>
        <taxon>Eukaryota</taxon>
        <taxon>Metazoa</taxon>
        <taxon>Chordata</taxon>
        <taxon>Craniata</taxon>
        <taxon>Vertebrata</taxon>
        <taxon>Euteleostomi</taxon>
        <taxon>Actinopterygii</taxon>
        <taxon>Neopterygii</taxon>
        <taxon>Teleostei</taxon>
        <taxon>Protacanthopterygii</taxon>
        <taxon>Salmoniformes</taxon>
        <taxon>Salmonidae</taxon>
        <taxon>Coregoninae</taxon>
        <taxon>Coregonus</taxon>
    </lineage>
</organism>
<accession>A0AAN8M1U9</accession>
<dbReference type="SUPFAM" id="SSF63411">
    <property type="entry name" value="LuxS/MPP-like metallohydrolase"/>
    <property type="match status" value="1"/>
</dbReference>
<sequence length="81" mass="9290">MGGEYRKQSTNWLGRQTPTARRCCSEAWPSPSTPWASSAVVVHLVFQYMKMLQTVGPQQRIYEEIQKMKPMSSTTRSRPTP</sequence>
<protein>
    <submittedName>
        <fullName evidence="1">Uncharacterized protein</fullName>
    </submittedName>
</protein>
<dbReference type="AlphaFoldDB" id="A0AAN8M1U9"/>
<evidence type="ECO:0000313" key="1">
    <source>
        <dbReference type="EMBL" id="KAK6320579.1"/>
    </source>
</evidence>
<keyword evidence="2" id="KW-1185">Reference proteome</keyword>
<dbReference type="Gene3D" id="3.30.830.10">
    <property type="entry name" value="Metalloenzyme, LuxS/M16 peptidase-like"/>
    <property type="match status" value="1"/>
</dbReference>
<dbReference type="EMBL" id="JAGTTL010000007">
    <property type="protein sequence ID" value="KAK6320579.1"/>
    <property type="molecule type" value="Genomic_DNA"/>
</dbReference>
<dbReference type="InterPro" id="IPR011249">
    <property type="entry name" value="Metalloenz_LuxS/M16"/>
</dbReference>
<proteinExistence type="predicted"/>